<proteinExistence type="predicted"/>
<dbReference type="Proteomes" id="UP000468388">
    <property type="component" value="Unassembled WGS sequence"/>
</dbReference>
<dbReference type="PROSITE" id="PS51257">
    <property type="entry name" value="PROKAR_LIPOPROTEIN"/>
    <property type="match status" value="1"/>
</dbReference>
<protein>
    <submittedName>
        <fullName evidence="1">DUF4302 domain-containing protein</fullName>
    </submittedName>
</protein>
<accession>A0A6N8J6B4</accession>
<keyword evidence="2" id="KW-1185">Reference proteome</keyword>
<organism evidence="1 2">
    <name type="scientific">Chitinophaga oryziterrae</name>
    <dbReference type="NCBI Taxonomy" id="1031224"/>
    <lineage>
        <taxon>Bacteria</taxon>
        <taxon>Pseudomonadati</taxon>
        <taxon>Bacteroidota</taxon>
        <taxon>Chitinophagia</taxon>
        <taxon>Chitinophagales</taxon>
        <taxon>Chitinophagaceae</taxon>
        <taxon>Chitinophaga</taxon>
    </lineage>
</organism>
<dbReference type="EMBL" id="WRXO01000002">
    <property type="protein sequence ID" value="MVT40740.1"/>
    <property type="molecule type" value="Genomic_DNA"/>
</dbReference>
<dbReference type="OrthoDB" id="707849at2"/>
<sequence>MRKQLLFIFLTITILAACKKSDDNNLFGASPDTRLNDTLNKYQKILSGAEHGWKGLVLPDGLDHGVFAFYFRFNDSNRVQMFADYDSASSITMKESSYRLKALQQPSLLFDSYSYIHILSDPDAAVNGGVYGEGLYSDFEFSIDGMSGDTMKLTGRFHGSKAMIIKATAEEEAAYYGKQSNRLIDNINKYLTYFKRLTTGGVNYDIAFNIFTRSAKFSWIDESGAEHVEITGFYYTPDGVAFYPAVNGSVTAFNNVTWSPSTTTLSFTVNGSAGTIKEIAKPTVIDKAAPKEWYNAVIGNYWQSVTGFHINGVDDAYGIQTLPNYYLLLFYPQFGTSSGINYDLLGFVTYDGVTQPSIEYGPAFTAPTYTTDGRIIFPYLGDLGTYPDDATPITNTITKISESTGFYLVRTGSATYDMVSAKDGKAWISWN</sequence>
<comment type="caution">
    <text evidence="1">The sequence shown here is derived from an EMBL/GenBank/DDBJ whole genome shotgun (WGS) entry which is preliminary data.</text>
</comment>
<evidence type="ECO:0000313" key="2">
    <source>
        <dbReference type="Proteomes" id="UP000468388"/>
    </source>
</evidence>
<reference evidence="1 2" key="1">
    <citation type="submission" date="2019-12" db="EMBL/GenBank/DDBJ databases">
        <title>The draft genomic sequence of strain Chitinophaga oryziterrae JCM 16595.</title>
        <authorList>
            <person name="Zhang X."/>
        </authorList>
    </citation>
    <scope>NUCLEOTIDE SEQUENCE [LARGE SCALE GENOMIC DNA]</scope>
    <source>
        <strain evidence="1 2">JCM 16595</strain>
    </source>
</reference>
<gene>
    <name evidence="1" type="ORF">GO495_09135</name>
</gene>
<name>A0A6N8J6B4_9BACT</name>
<evidence type="ECO:0000313" key="1">
    <source>
        <dbReference type="EMBL" id="MVT40740.1"/>
    </source>
</evidence>
<dbReference type="RefSeq" id="WP_157299375.1">
    <property type="nucleotide sequence ID" value="NZ_BAAAZB010000010.1"/>
</dbReference>
<dbReference type="AlphaFoldDB" id="A0A6N8J6B4"/>
<dbReference type="Pfam" id="PF14135">
    <property type="entry name" value="DUF4302"/>
    <property type="match status" value="1"/>
</dbReference>
<dbReference type="InterPro" id="IPR025396">
    <property type="entry name" value="DUF4302"/>
</dbReference>